<evidence type="ECO:0000313" key="2">
    <source>
        <dbReference type="Proteomes" id="UP001151760"/>
    </source>
</evidence>
<organism evidence="1 2">
    <name type="scientific">Tanacetum coccineum</name>
    <dbReference type="NCBI Taxonomy" id="301880"/>
    <lineage>
        <taxon>Eukaryota</taxon>
        <taxon>Viridiplantae</taxon>
        <taxon>Streptophyta</taxon>
        <taxon>Embryophyta</taxon>
        <taxon>Tracheophyta</taxon>
        <taxon>Spermatophyta</taxon>
        <taxon>Magnoliopsida</taxon>
        <taxon>eudicotyledons</taxon>
        <taxon>Gunneridae</taxon>
        <taxon>Pentapetalae</taxon>
        <taxon>asterids</taxon>
        <taxon>campanulids</taxon>
        <taxon>Asterales</taxon>
        <taxon>Asteraceae</taxon>
        <taxon>Asteroideae</taxon>
        <taxon>Anthemideae</taxon>
        <taxon>Anthemidinae</taxon>
        <taxon>Tanacetum</taxon>
    </lineage>
</organism>
<sequence length="298" mass="34011">MVTVTSFISGFVGFVSQYVLKDVIFDQLYDHLSQFEPHVNASKEKKAARNHDPLALVANSHSHSLNSHAKSSYSHSPQPYYVTHPSSVIDYEDDYQREIQGDAYEDKLTTATMLLARGITQCYSSPTNNRLCTSSNTRNQAVIQDGQVDIQSKNVGYARNGNRNVGRQNEATNVRNGLVQSIEEYDQSHYARDCPKPKVHDAKFFKEQILLATKDEAGVHLDEEEKDFLFDYTYRDNTLEELNAVVIMMAHIQPIDDKSDTKLTYDVEFINDINASQIDMTNRILSKSDHEQRYNEKL</sequence>
<name>A0ABQ4XER6_9ASTR</name>
<evidence type="ECO:0000313" key="1">
    <source>
        <dbReference type="EMBL" id="GJS63761.1"/>
    </source>
</evidence>
<reference evidence="1" key="1">
    <citation type="journal article" date="2022" name="Int. J. Mol. Sci.">
        <title>Draft Genome of Tanacetum Coccineum: Genomic Comparison of Closely Related Tanacetum-Family Plants.</title>
        <authorList>
            <person name="Yamashiro T."/>
            <person name="Shiraishi A."/>
            <person name="Nakayama K."/>
            <person name="Satake H."/>
        </authorList>
    </citation>
    <scope>NUCLEOTIDE SEQUENCE</scope>
</reference>
<proteinExistence type="predicted"/>
<gene>
    <name evidence="1" type="ORF">Tco_0678325</name>
</gene>
<dbReference type="Proteomes" id="UP001151760">
    <property type="component" value="Unassembled WGS sequence"/>
</dbReference>
<comment type="caution">
    <text evidence="1">The sequence shown here is derived from an EMBL/GenBank/DDBJ whole genome shotgun (WGS) entry which is preliminary data.</text>
</comment>
<accession>A0ABQ4XER6</accession>
<reference evidence="1" key="2">
    <citation type="submission" date="2022-01" db="EMBL/GenBank/DDBJ databases">
        <authorList>
            <person name="Yamashiro T."/>
            <person name="Shiraishi A."/>
            <person name="Satake H."/>
            <person name="Nakayama K."/>
        </authorList>
    </citation>
    <scope>NUCLEOTIDE SEQUENCE</scope>
</reference>
<dbReference type="EMBL" id="BQNB010009454">
    <property type="protein sequence ID" value="GJS63761.1"/>
    <property type="molecule type" value="Genomic_DNA"/>
</dbReference>
<protein>
    <submittedName>
        <fullName evidence="1">Uncharacterized protein</fullName>
    </submittedName>
</protein>
<keyword evidence="2" id="KW-1185">Reference proteome</keyword>